<evidence type="ECO:0000313" key="2">
    <source>
        <dbReference type="EMBL" id="KAJ1129244.1"/>
    </source>
</evidence>
<dbReference type="Proteomes" id="UP001066276">
    <property type="component" value="Chromosome 7"/>
</dbReference>
<feature type="region of interest" description="Disordered" evidence="1">
    <location>
        <begin position="61"/>
        <end position="113"/>
    </location>
</feature>
<dbReference type="AlphaFoldDB" id="A0AAV7PQR1"/>
<evidence type="ECO:0000256" key="1">
    <source>
        <dbReference type="SAM" id="MobiDB-lite"/>
    </source>
</evidence>
<name>A0AAV7PQR1_PLEWA</name>
<dbReference type="EMBL" id="JANPWB010000011">
    <property type="protein sequence ID" value="KAJ1129244.1"/>
    <property type="molecule type" value="Genomic_DNA"/>
</dbReference>
<evidence type="ECO:0000313" key="3">
    <source>
        <dbReference type="Proteomes" id="UP001066276"/>
    </source>
</evidence>
<proteinExistence type="predicted"/>
<keyword evidence="3" id="KW-1185">Reference proteome</keyword>
<organism evidence="2 3">
    <name type="scientific">Pleurodeles waltl</name>
    <name type="common">Iberian ribbed newt</name>
    <dbReference type="NCBI Taxonomy" id="8319"/>
    <lineage>
        <taxon>Eukaryota</taxon>
        <taxon>Metazoa</taxon>
        <taxon>Chordata</taxon>
        <taxon>Craniata</taxon>
        <taxon>Vertebrata</taxon>
        <taxon>Euteleostomi</taxon>
        <taxon>Amphibia</taxon>
        <taxon>Batrachia</taxon>
        <taxon>Caudata</taxon>
        <taxon>Salamandroidea</taxon>
        <taxon>Salamandridae</taxon>
        <taxon>Pleurodelinae</taxon>
        <taxon>Pleurodeles</taxon>
    </lineage>
</organism>
<sequence length="113" mass="12172">MQTPRSLPSAARSQSDTGNYSAAILCHGYSHPQAASERCIPADTIGVTPAEPRRHTALQSLARGRSVSQETHASLPSSQPLVRVRQSLEPNKERLSTTGTSLRGSHVPESSWK</sequence>
<feature type="compositionally biased region" description="Polar residues" evidence="1">
    <location>
        <begin position="66"/>
        <end position="80"/>
    </location>
</feature>
<reference evidence="2" key="1">
    <citation type="journal article" date="2022" name="bioRxiv">
        <title>Sequencing and chromosome-scale assembly of the giantPleurodeles waltlgenome.</title>
        <authorList>
            <person name="Brown T."/>
            <person name="Elewa A."/>
            <person name="Iarovenko S."/>
            <person name="Subramanian E."/>
            <person name="Araus A.J."/>
            <person name="Petzold A."/>
            <person name="Susuki M."/>
            <person name="Suzuki K.-i.T."/>
            <person name="Hayashi T."/>
            <person name="Toyoda A."/>
            <person name="Oliveira C."/>
            <person name="Osipova E."/>
            <person name="Leigh N.D."/>
            <person name="Simon A."/>
            <person name="Yun M.H."/>
        </authorList>
    </citation>
    <scope>NUCLEOTIDE SEQUENCE</scope>
    <source>
        <strain evidence="2">20211129_DDA</strain>
        <tissue evidence="2">Liver</tissue>
    </source>
</reference>
<comment type="caution">
    <text evidence="2">The sequence shown here is derived from an EMBL/GenBank/DDBJ whole genome shotgun (WGS) entry which is preliminary data.</text>
</comment>
<gene>
    <name evidence="2" type="ORF">NDU88_007615</name>
</gene>
<accession>A0AAV7PQR1</accession>
<protein>
    <submittedName>
        <fullName evidence="2">Uncharacterized protein</fullName>
    </submittedName>
</protein>